<dbReference type="InterPro" id="IPR010415">
    <property type="entry name" value="LpxI_C"/>
</dbReference>
<organism evidence="3 4">
    <name type="scientific">Geochorda subterranea</name>
    <dbReference type="NCBI Taxonomy" id="3109564"/>
    <lineage>
        <taxon>Bacteria</taxon>
        <taxon>Bacillati</taxon>
        <taxon>Bacillota</taxon>
        <taxon>Limnochordia</taxon>
        <taxon>Limnochordales</taxon>
        <taxon>Geochordaceae</taxon>
        <taxon>Geochorda</taxon>
    </lineage>
</organism>
<dbReference type="PANTHER" id="PTHR39962:SF1">
    <property type="entry name" value="LPXI FAMILY PROTEIN"/>
    <property type="match status" value="1"/>
</dbReference>
<dbReference type="InterPro" id="IPR053174">
    <property type="entry name" value="LpxI"/>
</dbReference>
<dbReference type="Pfam" id="PF06230">
    <property type="entry name" value="LpxI_C"/>
    <property type="match status" value="1"/>
</dbReference>
<reference evidence="4" key="1">
    <citation type="submission" date="2023-12" db="EMBL/GenBank/DDBJ databases">
        <title>Novel isolates from deep terrestrial aquifers shed light on the physiology and ecology of the class Limnochordia.</title>
        <authorList>
            <person name="Karnachuk O.V."/>
            <person name="Lukina A.P."/>
            <person name="Avakyan M.R."/>
            <person name="Kadnikov V."/>
            <person name="Begmatov S."/>
            <person name="Beletsky A.V."/>
            <person name="Mardanov A.V."/>
            <person name="Ravin N.V."/>
        </authorList>
    </citation>
    <scope>NUCLEOTIDE SEQUENCE [LARGE SCALE GENOMIC DNA]</scope>
    <source>
        <strain evidence="4">LN</strain>
    </source>
</reference>
<keyword evidence="4" id="KW-1185">Reference proteome</keyword>
<name>A0ABZ1BPY3_9FIRM</name>
<proteinExistence type="predicted"/>
<dbReference type="RefSeq" id="WP_324669248.1">
    <property type="nucleotide sequence ID" value="NZ_CP141614.1"/>
</dbReference>
<feature type="domain" description="LpxI C-terminal" evidence="1">
    <location>
        <begin position="159"/>
        <end position="288"/>
    </location>
</feature>
<dbReference type="InterPro" id="IPR043167">
    <property type="entry name" value="LpxI_C_sf"/>
</dbReference>
<dbReference type="PANTHER" id="PTHR39962">
    <property type="entry name" value="BLL4848 PROTEIN"/>
    <property type="match status" value="1"/>
</dbReference>
<dbReference type="EC" id="3.6.1.54" evidence="3"/>
<protein>
    <submittedName>
        <fullName evidence="3">UDP-2,3-diacylglucosamine diphosphatase LpxI</fullName>
        <ecNumber evidence="3">3.6.1.54</ecNumber>
    </submittedName>
</protein>
<dbReference type="Proteomes" id="UP001333102">
    <property type="component" value="Chromosome"/>
</dbReference>
<feature type="domain" description="LpxI N-terminal" evidence="2">
    <location>
        <begin position="17"/>
        <end position="155"/>
    </location>
</feature>
<dbReference type="Pfam" id="PF17930">
    <property type="entry name" value="LpxI_N"/>
    <property type="match status" value="1"/>
</dbReference>
<sequence length="290" mass="30932">MSVQGGSAHESDSTGWVGVVAGEGELPRAMVEAALARGLGVVVVELDLGQPRRSREGGVAPGLEGRVHAHRLSPADWERVVETFSRYAVRAVYAAGKVNRVAASALFEQAAAGEGRALFERGRFLEDQDLSRLFAEALEQRGIRLGSQHELLGHLLAQPGVLTRRPPDAREAADIEVGRRLAREVAALDIGQTVVVRHGTVLAVEAAAEGTDATIRRAGRLAGPGSVVVKVSRPDQDPRFDTPVIGPETLRAMRAARASCLAVEAHRCLLLHRERVVRAADRAGIALVAF</sequence>
<gene>
    <name evidence="3" type="primary">lpxI</name>
    <name evidence="3" type="ORF">VLY81_01435</name>
</gene>
<accession>A0ABZ1BPY3</accession>
<keyword evidence="3" id="KW-0378">Hydrolase</keyword>
<evidence type="ECO:0000259" key="2">
    <source>
        <dbReference type="Pfam" id="PF17930"/>
    </source>
</evidence>
<dbReference type="GO" id="GO:0016787">
    <property type="term" value="F:hydrolase activity"/>
    <property type="evidence" value="ECO:0007669"/>
    <property type="project" value="UniProtKB-KW"/>
</dbReference>
<evidence type="ECO:0000259" key="1">
    <source>
        <dbReference type="Pfam" id="PF06230"/>
    </source>
</evidence>
<dbReference type="EMBL" id="CP141614">
    <property type="protein sequence ID" value="WRP14862.1"/>
    <property type="molecule type" value="Genomic_DNA"/>
</dbReference>
<dbReference type="InterPro" id="IPR041255">
    <property type="entry name" value="LpxI_N"/>
</dbReference>
<dbReference type="Gene3D" id="3.40.140.80">
    <property type="match status" value="1"/>
</dbReference>
<evidence type="ECO:0000313" key="3">
    <source>
        <dbReference type="EMBL" id="WRP14862.1"/>
    </source>
</evidence>
<dbReference type="Gene3D" id="3.40.50.20">
    <property type="match status" value="1"/>
</dbReference>
<evidence type="ECO:0000313" key="4">
    <source>
        <dbReference type="Proteomes" id="UP001333102"/>
    </source>
</evidence>